<dbReference type="EMBL" id="JAHWGI010000382">
    <property type="protein sequence ID" value="KAK3914493.1"/>
    <property type="molecule type" value="Genomic_DNA"/>
</dbReference>
<name>A0AAE1LCE4_9NEOP</name>
<protein>
    <submittedName>
        <fullName evidence="2">Transposable element P transposase</fullName>
    </submittedName>
</protein>
<gene>
    <name evidence="2" type="ORF">KUF71_023894</name>
</gene>
<reference evidence="2" key="1">
    <citation type="submission" date="2021-07" db="EMBL/GenBank/DDBJ databases">
        <authorList>
            <person name="Catto M.A."/>
            <person name="Jacobson A."/>
            <person name="Kennedy G."/>
            <person name="Labadie P."/>
            <person name="Hunt B.G."/>
            <person name="Srinivasan R."/>
        </authorList>
    </citation>
    <scope>NUCLEOTIDE SEQUENCE</scope>
    <source>
        <strain evidence="2">PL_HMW_Pooled</strain>
        <tissue evidence="2">Head</tissue>
    </source>
</reference>
<dbReference type="Proteomes" id="UP001219518">
    <property type="component" value="Unassembled WGS sequence"/>
</dbReference>
<comment type="caution">
    <text evidence="2">The sequence shown here is derived from an EMBL/GenBank/DDBJ whole genome shotgun (WGS) entry which is preliminary data.</text>
</comment>
<accession>A0AAE1LCE4</accession>
<proteinExistence type="predicted"/>
<organism evidence="2 3">
    <name type="scientific">Frankliniella fusca</name>
    <dbReference type="NCBI Taxonomy" id="407009"/>
    <lineage>
        <taxon>Eukaryota</taxon>
        <taxon>Metazoa</taxon>
        <taxon>Ecdysozoa</taxon>
        <taxon>Arthropoda</taxon>
        <taxon>Hexapoda</taxon>
        <taxon>Insecta</taxon>
        <taxon>Pterygota</taxon>
        <taxon>Neoptera</taxon>
        <taxon>Paraneoptera</taxon>
        <taxon>Thysanoptera</taxon>
        <taxon>Terebrantia</taxon>
        <taxon>Thripoidea</taxon>
        <taxon>Thripidae</taxon>
        <taxon>Frankliniella</taxon>
    </lineage>
</organism>
<dbReference type="InterPro" id="IPR048366">
    <property type="entry name" value="TNP-like_GBD"/>
</dbReference>
<evidence type="ECO:0000259" key="1">
    <source>
        <dbReference type="Pfam" id="PF21788"/>
    </source>
</evidence>
<dbReference type="Pfam" id="PF21788">
    <property type="entry name" value="TNP-like_GBD"/>
    <property type="match status" value="1"/>
</dbReference>
<evidence type="ECO:0000313" key="3">
    <source>
        <dbReference type="Proteomes" id="UP001219518"/>
    </source>
</evidence>
<feature type="domain" description="Transposable element P transposase-like GTP-binding insertion" evidence="1">
    <location>
        <begin position="5"/>
        <end position="109"/>
    </location>
</feature>
<keyword evidence="3" id="KW-1185">Reference proteome</keyword>
<sequence length="452" mass="51580">MKQRIANAEMLQTPDGPVKLKHWLIVVQEDAKRGIKAAPKLSMEHFATETYAAMSVGKSFSFFSEQAATAVEHYRRIKIKGLEDCEPTVKFIRRINVLIDAMNSNTPSQGLKASDNIEVIDINPPVCLLCTQTHAENTPQRRKPARQVLEDFLEFLKKWETSKVTRDRRLTASAAYGLRITVTTALELSLYLINDLNFEYLMIKRLKQNKLEHFFEEIRQGCGAHGHPDPAQFIQVLRLMSFKSLVKPARGSYVTGGDMLQSLLMLPDHKSIEEKEQDKALDTGEEIHCPFSDHAYYQSLTIDKSALKMFGGYVARKARKTSLAKECEECFQSLIALPEQPLEEDDDSIHSRSRGYLLTPSSKLTTILEKLALSVLEVFQSSHLHKDMIFEVAGQVKQKAHEEMGCWFHSRQLTKDIMSFYITARLIFACEVYNEYNRRLSANAKNNNKKKV</sequence>
<evidence type="ECO:0000313" key="2">
    <source>
        <dbReference type="EMBL" id="KAK3914493.1"/>
    </source>
</evidence>
<dbReference type="AlphaFoldDB" id="A0AAE1LCE4"/>
<reference evidence="2" key="2">
    <citation type="journal article" date="2023" name="BMC Genomics">
        <title>Pest status, molecular evolution, and epigenetic factors derived from the genome assembly of Frankliniella fusca, a thysanopteran phytovirus vector.</title>
        <authorList>
            <person name="Catto M.A."/>
            <person name="Labadie P.E."/>
            <person name="Jacobson A.L."/>
            <person name="Kennedy G.G."/>
            <person name="Srinivasan R."/>
            <person name="Hunt B.G."/>
        </authorList>
    </citation>
    <scope>NUCLEOTIDE SEQUENCE</scope>
    <source>
        <strain evidence="2">PL_HMW_Pooled</strain>
    </source>
</reference>